<gene>
    <name evidence="2" type="ORF">C7K55_11535</name>
</gene>
<keyword evidence="3" id="KW-1185">Reference proteome</keyword>
<protein>
    <recommendedName>
        <fullName evidence="4">Pilus assembly protein PilN</fullName>
    </recommendedName>
</protein>
<name>A0A2P7MSC5_9CYAN</name>
<dbReference type="RefSeq" id="WP_106632881.1">
    <property type="nucleotide sequence ID" value="NZ_PXXO01000015.1"/>
</dbReference>
<feature type="transmembrane region" description="Helical" evidence="1">
    <location>
        <begin position="35"/>
        <end position="59"/>
    </location>
</feature>
<organism evidence="2 3">
    <name type="scientific">Cyanobium usitatum str. Tous</name>
    <dbReference type="NCBI Taxonomy" id="2116684"/>
    <lineage>
        <taxon>Bacteria</taxon>
        <taxon>Bacillati</taxon>
        <taxon>Cyanobacteriota</taxon>
        <taxon>Cyanophyceae</taxon>
        <taxon>Synechococcales</taxon>
        <taxon>Prochlorococcaceae</taxon>
        <taxon>Cyanobium</taxon>
    </lineage>
</organism>
<keyword evidence="1" id="KW-0472">Membrane</keyword>
<keyword evidence="1" id="KW-1133">Transmembrane helix</keyword>
<dbReference type="OrthoDB" id="554324at2"/>
<sequence>MSSIPMVSQFDLLREKRQELNLPEPAEASIQGRRWLVQGVVIGAALVGVSLGVAVLVFLRALMVSSAIEGLGTVEAEVQLFETQLNASRTKLNGVTKANQDLVKGLLSVRSGSAVLRDLQMRVPEGIQLTSAAEEGTGYRLKGLSRDPQAFARINALQLQLKRSPLLDPNAITLVKASREVGAASTPQAQAVVAPVNFEIQVNLRPPISPLAEKQILTQLGSEGLVRRLDLLQKEGLL</sequence>
<evidence type="ECO:0008006" key="4">
    <source>
        <dbReference type="Google" id="ProtNLM"/>
    </source>
</evidence>
<dbReference type="AlphaFoldDB" id="A0A2P7MSC5"/>
<proteinExistence type="predicted"/>
<evidence type="ECO:0000256" key="1">
    <source>
        <dbReference type="SAM" id="Phobius"/>
    </source>
</evidence>
<comment type="caution">
    <text evidence="2">The sequence shown here is derived from an EMBL/GenBank/DDBJ whole genome shotgun (WGS) entry which is preliminary data.</text>
</comment>
<dbReference type="Proteomes" id="UP000243002">
    <property type="component" value="Unassembled WGS sequence"/>
</dbReference>
<reference evidence="2 3" key="1">
    <citation type="journal article" date="2018" name="Environ. Microbiol.">
        <title>Ecological and genomic features of two widespread freshwater picocyanobacteria.</title>
        <authorList>
            <person name="Cabello-Yeves P.J."/>
            <person name="Picazo A."/>
            <person name="Camacho A."/>
            <person name="Callieri C."/>
            <person name="Rosselli R."/>
            <person name="Roda-Garcia J.J."/>
            <person name="Coutinho F.H."/>
            <person name="Rodriguez-Valera F."/>
        </authorList>
    </citation>
    <scope>NUCLEOTIDE SEQUENCE [LARGE SCALE GENOMIC DNA]</scope>
    <source>
        <strain evidence="2 3">Tous</strain>
    </source>
</reference>
<evidence type="ECO:0000313" key="3">
    <source>
        <dbReference type="Proteomes" id="UP000243002"/>
    </source>
</evidence>
<evidence type="ECO:0000313" key="2">
    <source>
        <dbReference type="EMBL" id="PSJ04138.1"/>
    </source>
</evidence>
<accession>A0A2P7MSC5</accession>
<dbReference type="Pfam" id="PF05137">
    <property type="entry name" value="PilN"/>
    <property type="match status" value="1"/>
</dbReference>
<dbReference type="EMBL" id="PXXO01000015">
    <property type="protein sequence ID" value="PSJ04138.1"/>
    <property type="molecule type" value="Genomic_DNA"/>
</dbReference>
<dbReference type="InterPro" id="IPR007813">
    <property type="entry name" value="PilN"/>
</dbReference>
<keyword evidence="1" id="KW-0812">Transmembrane</keyword>